<evidence type="ECO:0000256" key="5">
    <source>
        <dbReference type="SAM" id="MobiDB-lite"/>
    </source>
</evidence>
<dbReference type="InterPro" id="IPR008942">
    <property type="entry name" value="ENTH_VHS"/>
</dbReference>
<keyword evidence="2" id="KW-0813">Transport</keyword>
<evidence type="ECO:0000259" key="7">
    <source>
        <dbReference type="PROSITE" id="PS50909"/>
    </source>
</evidence>
<feature type="compositionally biased region" description="Low complexity" evidence="5">
    <location>
        <begin position="345"/>
        <end position="366"/>
    </location>
</feature>
<evidence type="ECO:0000259" key="6">
    <source>
        <dbReference type="PROSITE" id="PS50179"/>
    </source>
</evidence>
<dbReference type="CDD" id="cd21383">
    <property type="entry name" value="GAT_GGA_Tom1-like"/>
    <property type="match status" value="1"/>
</dbReference>
<comment type="caution">
    <text evidence="8">The sequence shown here is derived from an EMBL/GenBank/DDBJ whole genome shotgun (WGS) entry which is preliminary data.</text>
</comment>
<keyword evidence="9" id="KW-1185">Reference proteome</keyword>
<dbReference type="InterPro" id="IPR004152">
    <property type="entry name" value="GAT_dom"/>
</dbReference>
<feature type="compositionally biased region" description="Polar residues" evidence="5">
    <location>
        <begin position="316"/>
        <end position="332"/>
    </location>
</feature>
<evidence type="ECO:0000256" key="1">
    <source>
        <dbReference type="ARBA" id="ARBA00011446"/>
    </source>
</evidence>
<name>A0A2P4Z7B7_9HYPO</name>
<dbReference type="Pfam" id="PF03127">
    <property type="entry name" value="GAT"/>
    <property type="match status" value="1"/>
</dbReference>
<keyword evidence="3" id="KW-0653">Protein transport</keyword>
<dbReference type="Proteomes" id="UP000054821">
    <property type="component" value="Unassembled WGS sequence"/>
</dbReference>
<sequence length="505" mass="54030">MKSMKGLSANSSLPLFLFATGGSSDRSTATTPAATPEVTAHNSVKAFCESGGSLKQSDEVLFLPPIVDAAESSPAAAAESARIIRKYMAKDYSSRPSWQYNAIMLMRILAEHPGETFTRNIDAKFVDAARALLKSTKDNNVRQILMDTLEEFERAKFYDTNLTLIISMWQEEKDKAVEKHGNRAPALPVRPTQSLAPDFSSNGQSQNYFSRHHNNNRLPEPAELVGRLQEARESAKLLEQLVMNTPAVEILDNELIREFSNRCLSASRSVQGYMSSSTPAPDNDTMESLIDTNEQLQTALSQHQRAMLSARKQLGLNGSENPSPAPEQQSLHGSGGSNGVQGWQPPAAAASSSNSSPAPVSHAFGGNSNGNGNGNGNGGGSGSGSSSNKGKGKDSDLYNPPSPPLDPGRGRAPPPDPVSPIDNPFSDPQPTSSNGQLAVPLDGPFQPGFGLKNHQDGSSTHGTTGSGHASESHSTRIMNTDYQVSDDEDLYSSAPRSSKEPMYRY</sequence>
<dbReference type="InterPro" id="IPR038425">
    <property type="entry name" value="GAT_sf"/>
</dbReference>
<dbReference type="PROSITE" id="PS50909">
    <property type="entry name" value="GAT"/>
    <property type="match status" value="1"/>
</dbReference>
<evidence type="ECO:0000313" key="9">
    <source>
        <dbReference type="Proteomes" id="UP000054821"/>
    </source>
</evidence>
<comment type="subunit">
    <text evidence="1">Component of the ESCRT-0 complex composed of HSE1 and VPS27.</text>
</comment>
<dbReference type="SUPFAM" id="SSF89009">
    <property type="entry name" value="GAT-like domain"/>
    <property type="match status" value="1"/>
</dbReference>
<evidence type="ECO:0008006" key="10">
    <source>
        <dbReference type="Google" id="ProtNLM"/>
    </source>
</evidence>
<evidence type="ECO:0000256" key="2">
    <source>
        <dbReference type="ARBA" id="ARBA00022448"/>
    </source>
</evidence>
<dbReference type="Gene3D" id="1.25.40.90">
    <property type="match status" value="1"/>
</dbReference>
<feature type="compositionally biased region" description="Polar residues" evidence="5">
    <location>
        <begin position="426"/>
        <end position="436"/>
    </location>
</feature>
<dbReference type="GO" id="GO:0007034">
    <property type="term" value="P:vacuolar transport"/>
    <property type="evidence" value="ECO:0007669"/>
    <property type="project" value="UniProtKB-ARBA"/>
</dbReference>
<dbReference type="SUPFAM" id="SSF48464">
    <property type="entry name" value="ENTH/VHS domain"/>
    <property type="match status" value="1"/>
</dbReference>
<protein>
    <recommendedName>
        <fullName evidence="10">GAT domain-containing protein</fullName>
    </recommendedName>
</protein>
<dbReference type="STRING" id="398673.A0A2P4Z7B7"/>
<evidence type="ECO:0000313" key="8">
    <source>
        <dbReference type="EMBL" id="PON20185.1"/>
    </source>
</evidence>
<feature type="domain" description="VHS" evidence="6">
    <location>
        <begin position="66"/>
        <end position="180"/>
    </location>
</feature>
<feature type="compositionally biased region" description="Low complexity" evidence="5">
    <location>
        <begin position="457"/>
        <end position="469"/>
    </location>
</feature>
<dbReference type="GO" id="GO:0016192">
    <property type="term" value="P:vesicle-mediated transport"/>
    <property type="evidence" value="ECO:0007669"/>
    <property type="project" value="UniProtKB-ARBA"/>
</dbReference>
<evidence type="ECO:0000256" key="4">
    <source>
        <dbReference type="SAM" id="Coils"/>
    </source>
</evidence>
<organism evidence="8 9">
    <name type="scientific">Trichoderma gamsii</name>
    <dbReference type="NCBI Taxonomy" id="398673"/>
    <lineage>
        <taxon>Eukaryota</taxon>
        <taxon>Fungi</taxon>
        <taxon>Dikarya</taxon>
        <taxon>Ascomycota</taxon>
        <taxon>Pezizomycotina</taxon>
        <taxon>Sordariomycetes</taxon>
        <taxon>Hypocreomycetidae</taxon>
        <taxon>Hypocreales</taxon>
        <taxon>Hypocreaceae</taxon>
        <taxon>Trichoderma</taxon>
    </lineage>
</organism>
<dbReference type="GO" id="GO:0043130">
    <property type="term" value="F:ubiquitin binding"/>
    <property type="evidence" value="ECO:0007669"/>
    <property type="project" value="InterPro"/>
</dbReference>
<dbReference type="GO" id="GO:0035091">
    <property type="term" value="F:phosphatidylinositol binding"/>
    <property type="evidence" value="ECO:0007669"/>
    <property type="project" value="InterPro"/>
</dbReference>
<feature type="region of interest" description="Disordered" evidence="5">
    <location>
        <begin position="181"/>
        <end position="218"/>
    </location>
</feature>
<dbReference type="Gene3D" id="1.20.58.160">
    <property type="match status" value="1"/>
</dbReference>
<dbReference type="AlphaFoldDB" id="A0A2P4Z7B7"/>
<reference evidence="8 9" key="1">
    <citation type="journal article" date="2016" name="Genome Announc.">
        <title>Draft Whole-Genome Sequence of Trichoderma gamsii T6085, a Promising Biocontrol Agent of Fusarium Head Blight on Wheat.</title>
        <authorList>
            <person name="Baroncelli R."/>
            <person name="Zapparata A."/>
            <person name="Piaggeschi G."/>
            <person name="Sarrocco S."/>
            <person name="Vannacci G."/>
        </authorList>
    </citation>
    <scope>NUCLEOTIDE SEQUENCE [LARGE SCALE GENOMIC DNA]</scope>
    <source>
        <strain evidence="8 9">T6085</strain>
    </source>
</reference>
<dbReference type="PROSITE" id="PS50179">
    <property type="entry name" value="VHS"/>
    <property type="match status" value="1"/>
</dbReference>
<dbReference type="EMBL" id="JPDN02000079">
    <property type="protein sequence ID" value="PON20185.1"/>
    <property type="molecule type" value="Genomic_DNA"/>
</dbReference>
<accession>A0A2P4Z7B7</accession>
<dbReference type="GO" id="GO:0015031">
    <property type="term" value="P:protein transport"/>
    <property type="evidence" value="ECO:0007669"/>
    <property type="project" value="UniProtKB-KW"/>
</dbReference>
<feature type="compositionally biased region" description="Gly residues" evidence="5">
    <location>
        <begin position="367"/>
        <end position="383"/>
    </location>
</feature>
<keyword evidence="4" id="KW-0175">Coiled coil</keyword>
<feature type="compositionally biased region" description="Pro residues" evidence="5">
    <location>
        <begin position="400"/>
        <end position="418"/>
    </location>
</feature>
<dbReference type="GeneID" id="36347967"/>
<feature type="region of interest" description="Disordered" evidence="5">
    <location>
        <begin position="315"/>
        <end position="505"/>
    </location>
</feature>
<dbReference type="InterPro" id="IPR002014">
    <property type="entry name" value="VHS_dom"/>
</dbReference>
<gene>
    <name evidence="8" type="ORF">TGAM01_v210941</name>
</gene>
<feature type="compositionally biased region" description="Polar residues" evidence="5">
    <location>
        <begin position="191"/>
        <end position="209"/>
    </location>
</feature>
<feature type="coiled-coil region" evidence="4">
    <location>
        <begin position="286"/>
        <end position="313"/>
    </location>
</feature>
<dbReference type="RefSeq" id="XP_024404324.1">
    <property type="nucleotide sequence ID" value="XM_024550929.1"/>
</dbReference>
<proteinExistence type="predicted"/>
<evidence type="ECO:0000256" key="3">
    <source>
        <dbReference type="ARBA" id="ARBA00022927"/>
    </source>
</evidence>
<feature type="domain" description="GAT" evidence="7">
    <location>
        <begin position="219"/>
        <end position="308"/>
    </location>
</feature>